<keyword evidence="2" id="KW-1133">Transmembrane helix</keyword>
<evidence type="ECO:0000256" key="2">
    <source>
        <dbReference type="SAM" id="Phobius"/>
    </source>
</evidence>
<comment type="caution">
    <text evidence="3">The sequence shown here is derived from an EMBL/GenBank/DDBJ whole genome shotgun (WGS) entry which is preliminary data.</text>
</comment>
<name>A0ABT4QIB8_9BACL</name>
<reference evidence="3 4" key="1">
    <citation type="submission" date="2022-12" db="EMBL/GenBank/DDBJ databases">
        <title>Draft genome sequence of Paenibacillus sp. dW9.</title>
        <authorList>
            <person name="Choi E.-W."/>
            <person name="Kim D.-U."/>
        </authorList>
    </citation>
    <scope>NUCLEOTIDE SEQUENCE [LARGE SCALE GENOMIC DNA]</scope>
    <source>
        <strain evidence="4">dW9</strain>
    </source>
</reference>
<proteinExistence type="predicted"/>
<keyword evidence="2" id="KW-0472">Membrane</keyword>
<sequence length="330" mass="36677">MNLGKMLLTAVVLFGIMEGQIWAEGDSANNANNSKYHWIKGGTTVDLGPTSTLDLEKDFVFLNATDTKQLLTDNHDKPSGTEIGSVYPADPKQNWSLFLEYRDSGHIKDDEKKSIDANALLKSYQDGTEQRNKDLPPEEHLRITGWDVKPFYNENTHYLTWSIAATDAKNRPLVNYDVRILTRTGYISAILVSDPEHRAEDEKIVSSQVLSALKIKAGQRYEDFDGSKDKVSQYGLTALILGGAGLAVAKKVGLLAALLVLLKKFWIVIVVVLGGGWRWLKGRFARRRMLAEEASTQASQQVAAALDQRNPEEAQVQVNKDTPSETKQTT</sequence>
<keyword evidence="4" id="KW-1185">Reference proteome</keyword>
<gene>
    <name evidence="3" type="ORF">O9H85_30230</name>
</gene>
<dbReference type="RefSeq" id="WP_269885125.1">
    <property type="nucleotide sequence ID" value="NZ_JAQAGZ010000025.1"/>
</dbReference>
<dbReference type="InterPro" id="IPR018682">
    <property type="entry name" value="DUF2167_membr"/>
</dbReference>
<accession>A0ABT4QIB8</accession>
<feature type="compositionally biased region" description="Polar residues" evidence="1">
    <location>
        <begin position="316"/>
        <end position="330"/>
    </location>
</feature>
<feature type="transmembrane region" description="Helical" evidence="2">
    <location>
        <begin position="254"/>
        <end position="280"/>
    </location>
</feature>
<organism evidence="3 4">
    <name type="scientific">Paenibacillus gyeongsangnamensis</name>
    <dbReference type="NCBI Taxonomy" id="3388067"/>
    <lineage>
        <taxon>Bacteria</taxon>
        <taxon>Bacillati</taxon>
        <taxon>Bacillota</taxon>
        <taxon>Bacilli</taxon>
        <taxon>Bacillales</taxon>
        <taxon>Paenibacillaceae</taxon>
        <taxon>Paenibacillus</taxon>
    </lineage>
</organism>
<protein>
    <submittedName>
        <fullName evidence="3">DUF2167 domain-containing protein</fullName>
    </submittedName>
</protein>
<evidence type="ECO:0000313" key="4">
    <source>
        <dbReference type="Proteomes" id="UP001527882"/>
    </source>
</evidence>
<keyword evidence="2" id="KW-0812">Transmembrane</keyword>
<feature type="region of interest" description="Disordered" evidence="1">
    <location>
        <begin position="309"/>
        <end position="330"/>
    </location>
</feature>
<evidence type="ECO:0000313" key="3">
    <source>
        <dbReference type="EMBL" id="MCZ8516590.1"/>
    </source>
</evidence>
<dbReference type="EMBL" id="JAQAGZ010000025">
    <property type="protein sequence ID" value="MCZ8516590.1"/>
    <property type="molecule type" value="Genomic_DNA"/>
</dbReference>
<dbReference type="Proteomes" id="UP001527882">
    <property type="component" value="Unassembled WGS sequence"/>
</dbReference>
<dbReference type="Pfam" id="PF09935">
    <property type="entry name" value="DUF2167"/>
    <property type="match status" value="1"/>
</dbReference>
<evidence type="ECO:0000256" key="1">
    <source>
        <dbReference type="SAM" id="MobiDB-lite"/>
    </source>
</evidence>